<feature type="compositionally biased region" description="Low complexity" evidence="1">
    <location>
        <begin position="16"/>
        <end position="25"/>
    </location>
</feature>
<dbReference type="AlphaFoldDB" id="A0A4Y2IA43"/>
<reference evidence="2 3" key="1">
    <citation type="journal article" date="2019" name="Sci. Rep.">
        <title>Orb-weaving spider Araneus ventricosus genome elucidates the spidroin gene catalogue.</title>
        <authorList>
            <person name="Kono N."/>
            <person name="Nakamura H."/>
            <person name="Ohtoshi R."/>
            <person name="Moran D.A.P."/>
            <person name="Shinohara A."/>
            <person name="Yoshida Y."/>
            <person name="Fujiwara M."/>
            <person name="Mori M."/>
            <person name="Tomita M."/>
            <person name="Arakawa K."/>
        </authorList>
    </citation>
    <scope>NUCLEOTIDE SEQUENCE [LARGE SCALE GENOMIC DNA]</scope>
</reference>
<comment type="caution">
    <text evidence="2">The sequence shown here is derived from an EMBL/GenBank/DDBJ whole genome shotgun (WGS) entry which is preliminary data.</text>
</comment>
<evidence type="ECO:0000313" key="3">
    <source>
        <dbReference type="Proteomes" id="UP000499080"/>
    </source>
</evidence>
<accession>A0A4Y2IA43</accession>
<organism evidence="2 3">
    <name type="scientific">Araneus ventricosus</name>
    <name type="common">Orbweaver spider</name>
    <name type="synonym">Epeira ventricosa</name>
    <dbReference type="NCBI Taxonomy" id="182803"/>
    <lineage>
        <taxon>Eukaryota</taxon>
        <taxon>Metazoa</taxon>
        <taxon>Ecdysozoa</taxon>
        <taxon>Arthropoda</taxon>
        <taxon>Chelicerata</taxon>
        <taxon>Arachnida</taxon>
        <taxon>Araneae</taxon>
        <taxon>Araneomorphae</taxon>
        <taxon>Entelegynae</taxon>
        <taxon>Araneoidea</taxon>
        <taxon>Araneidae</taxon>
        <taxon>Araneus</taxon>
    </lineage>
</organism>
<keyword evidence="3" id="KW-1185">Reference proteome</keyword>
<evidence type="ECO:0000256" key="1">
    <source>
        <dbReference type="SAM" id="MobiDB-lite"/>
    </source>
</evidence>
<name>A0A4Y2IA43_ARAVE</name>
<feature type="compositionally biased region" description="Basic and acidic residues" evidence="1">
    <location>
        <begin position="64"/>
        <end position="74"/>
    </location>
</feature>
<sequence>MNFEQQSPARGAADFSYQSPSDSGSSSAYLIIRRKISNPARGQRGPPLSFSASLLHFLQPKPLRRAEAPPKEKLQTTAVIN</sequence>
<protein>
    <submittedName>
        <fullName evidence="2">Uncharacterized protein</fullName>
    </submittedName>
</protein>
<dbReference type="EMBL" id="BGPR01184927">
    <property type="protein sequence ID" value="GBM74139.1"/>
    <property type="molecule type" value="Genomic_DNA"/>
</dbReference>
<proteinExistence type="predicted"/>
<feature type="region of interest" description="Disordered" evidence="1">
    <location>
        <begin position="61"/>
        <end position="81"/>
    </location>
</feature>
<evidence type="ECO:0000313" key="2">
    <source>
        <dbReference type="EMBL" id="GBM74139.1"/>
    </source>
</evidence>
<dbReference type="Proteomes" id="UP000499080">
    <property type="component" value="Unassembled WGS sequence"/>
</dbReference>
<feature type="region of interest" description="Disordered" evidence="1">
    <location>
        <begin position="1"/>
        <end position="25"/>
    </location>
</feature>
<gene>
    <name evidence="2" type="ORF">AVEN_24381_1</name>
</gene>